<dbReference type="SMART" id="SM00471">
    <property type="entry name" value="HDc"/>
    <property type="match status" value="1"/>
</dbReference>
<dbReference type="PROSITE" id="PS51831">
    <property type="entry name" value="HD"/>
    <property type="match status" value="1"/>
</dbReference>
<dbReference type="PROSITE" id="PS51832">
    <property type="entry name" value="HD_GYP"/>
    <property type="match status" value="2"/>
</dbReference>
<sequence>MSARAELHASDDTVRLSEVLAALSFALDLTDGQPVGHAMRSCLIGLGLADRLGLPEDARRDLYYALLLKDVGGPSQSAQLFRAFGGDERALRRDAPLMDWTGYLRAARLALAHVSPVDSWLDRARRAAGFAHEGGRAALDLVGARGEQGAGIVLGLGFGPGVAAAVRGAAERWDGRGRPDGLRGEEIPVAARIVAVAQALDVLATANGARRAIDVVRGRAGRWFDPQLAAAAGDLREKLGGLRGLDEHALAAAVRAAAPAGESLLWGPDALDRVAHGFAGVVDAKSPFTAEHSRRMAALSVRIAGRLGLRGAALDEVRRAALLHDIGKLSVPNAILDKPGPLEPDEWEIVKRHPYWTLRILLHVRGLKRVAQIAASHHERLDGTGYFRGLSGRAFPIEAQVLAAADQWDALVTARPYRPALPAETALRLMERERGTGVSPECLDALAAVVEGEPDTVADAA</sequence>
<dbReference type="InterPro" id="IPR003607">
    <property type="entry name" value="HD/PDEase_dom"/>
</dbReference>
<feature type="domain" description="HD-GYP" evidence="2">
    <location>
        <begin position="12"/>
        <end position="248"/>
    </location>
</feature>
<dbReference type="EMBL" id="DSQF01000018">
    <property type="protein sequence ID" value="HGZ43499.1"/>
    <property type="molecule type" value="Genomic_DNA"/>
</dbReference>
<feature type="domain" description="HD" evidence="1">
    <location>
        <begin position="289"/>
        <end position="411"/>
    </location>
</feature>
<dbReference type="Gene3D" id="1.10.3210.10">
    <property type="entry name" value="Hypothetical protein af1432"/>
    <property type="match status" value="3"/>
</dbReference>
<accession>A0A832I1P3</accession>
<dbReference type="InterPro" id="IPR052020">
    <property type="entry name" value="Cyclic_di-GMP/3'3'-cGAMP_PDE"/>
</dbReference>
<evidence type="ECO:0000313" key="3">
    <source>
        <dbReference type="EMBL" id="HGZ43499.1"/>
    </source>
</evidence>
<dbReference type="PANTHER" id="PTHR45228:SF5">
    <property type="entry name" value="CYCLIC DI-GMP PHOSPHODIESTERASE VC_1348-RELATED"/>
    <property type="match status" value="1"/>
</dbReference>
<evidence type="ECO:0000259" key="2">
    <source>
        <dbReference type="PROSITE" id="PS51832"/>
    </source>
</evidence>
<dbReference type="NCBIfam" id="TIGR00277">
    <property type="entry name" value="HDIG"/>
    <property type="match status" value="1"/>
</dbReference>
<dbReference type="PANTHER" id="PTHR45228">
    <property type="entry name" value="CYCLIC DI-GMP PHOSPHODIESTERASE TM_0186-RELATED"/>
    <property type="match status" value="1"/>
</dbReference>
<evidence type="ECO:0000259" key="1">
    <source>
        <dbReference type="PROSITE" id="PS51831"/>
    </source>
</evidence>
<comment type="caution">
    <text evidence="3">The sequence shown here is derived from an EMBL/GenBank/DDBJ whole genome shotgun (WGS) entry which is preliminary data.</text>
</comment>
<dbReference type="InterPro" id="IPR037522">
    <property type="entry name" value="HD_GYP_dom"/>
</dbReference>
<proteinExistence type="predicted"/>
<protein>
    <submittedName>
        <fullName evidence="3">HD domain-containing protein</fullName>
    </submittedName>
</protein>
<feature type="domain" description="HD-GYP" evidence="2">
    <location>
        <begin position="267"/>
        <end position="461"/>
    </location>
</feature>
<reference evidence="3" key="1">
    <citation type="journal article" date="2020" name="mSystems">
        <title>Genome- and Community-Level Interaction Insights into Carbon Utilization and Element Cycling Functions of Hydrothermarchaeota in Hydrothermal Sediment.</title>
        <authorList>
            <person name="Zhou Z."/>
            <person name="Liu Y."/>
            <person name="Xu W."/>
            <person name="Pan J."/>
            <person name="Luo Z.H."/>
            <person name="Li M."/>
        </authorList>
    </citation>
    <scope>NUCLEOTIDE SEQUENCE [LARGE SCALE GENOMIC DNA]</scope>
    <source>
        <strain evidence="3">SpSt-381</strain>
    </source>
</reference>
<dbReference type="InterPro" id="IPR006674">
    <property type="entry name" value="HD_domain"/>
</dbReference>
<dbReference type="Pfam" id="PF13487">
    <property type="entry name" value="HD_5"/>
    <property type="match status" value="2"/>
</dbReference>
<dbReference type="SUPFAM" id="SSF109604">
    <property type="entry name" value="HD-domain/PDEase-like"/>
    <property type="match status" value="2"/>
</dbReference>
<dbReference type="CDD" id="cd00077">
    <property type="entry name" value="HDc"/>
    <property type="match status" value="1"/>
</dbReference>
<organism evidence="3">
    <name type="scientific">Eiseniibacteriota bacterium</name>
    <dbReference type="NCBI Taxonomy" id="2212470"/>
    <lineage>
        <taxon>Bacteria</taxon>
        <taxon>Candidatus Eiseniibacteriota</taxon>
    </lineage>
</organism>
<name>A0A832I1P3_UNCEI</name>
<dbReference type="InterPro" id="IPR006675">
    <property type="entry name" value="HDIG_dom"/>
</dbReference>
<dbReference type="AlphaFoldDB" id="A0A832I1P3"/>
<gene>
    <name evidence="3" type="ORF">ENR23_08755</name>
</gene>